<dbReference type="Proteomes" id="UP000095284">
    <property type="component" value="Unplaced"/>
</dbReference>
<gene>
    <name evidence="2" type="ORF">BXYJ_LOCUS610</name>
</gene>
<dbReference type="Proteomes" id="UP000582659">
    <property type="component" value="Unassembled WGS sequence"/>
</dbReference>
<dbReference type="EMBL" id="CAJFDI010000001">
    <property type="protein sequence ID" value="CAD5208374.1"/>
    <property type="molecule type" value="Genomic_DNA"/>
</dbReference>
<reference evidence="6" key="1">
    <citation type="submission" date="2016-11" db="UniProtKB">
        <authorList>
            <consortium name="WormBaseParasite"/>
        </authorList>
    </citation>
    <scope>IDENTIFICATION</scope>
</reference>
<sequence length="79" mass="9184">MIERNGLSVVRRFASAMPFFDEVSITEAEQIKNREIVAIILIYVVFMIAIVCMYESVAPVINNPRYPFYNNYPNYNVSK</sequence>
<keyword evidence="5" id="KW-1185">Reference proteome</keyword>
<organism evidence="4 6">
    <name type="scientific">Bursaphelenchus xylophilus</name>
    <name type="common">Pinewood nematode worm</name>
    <name type="synonym">Aphelenchoides xylophilus</name>
    <dbReference type="NCBI Taxonomy" id="6326"/>
    <lineage>
        <taxon>Eukaryota</taxon>
        <taxon>Metazoa</taxon>
        <taxon>Ecdysozoa</taxon>
        <taxon>Nematoda</taxon>
        <taxon>Chromadorea</taxon>
        <taxon>Rhabditida</taxon>
        <taxon>Tylenchina</taxon>
        <taxon>Tylenchomorpha</taxon>
        <taxon>Aphelenchoidea</taxon>
        <taxon>Aphelenchoididae</taxon>
        <taxon>Bursaphelenchus</taxon>
    </lineage>
</organism>
<evidence type="ECO:0000256" key="1">
    <source>
        <dbReference type="SAM" id="Phobius"/>
    </source>
</evidence>
<evidence type="ECO:0000313" key="4">
    <source>
        <dbReference type="Proteomes" id="UP000095284"/>
    </source>
</evidence>
<evidence type="ECO:0000313" key="6">
    <source>
        <dbReference type="WBParaSite" id="BXY_0690700.1"/>
    </source>
</evidence>
<evidence type="ECO:0000313" key="5">
    <source>
        <dbReference type="Proteomes" id="UP000659654"/>
    </source>
</evidence>
<evidence type="ECO:0000313" key="3">
    <source>
        <dbReference type="EMBL" id="CAG9081239.1"/>
    </source>
</evidence>
<keyword evidence="1" id="KW-1133">Transmembrane helix</keyword>
<dbReference type="EMBL" id="CAJFCV020000001">
    <property type="protein sequence ID" value="CAG9081239.1"/>
    <property type="molecule type" value="Genomic_DNA"/>
</dbReference>
<proteinExistence type="predicted"/>
<keyword evidence="1" id="KW-0472">Membrane</keyword>
<dbReference type="Proteomes" id="UP000659654">
    <property type="component" value="Unassembled WGS sequence"/>
</dbReference>
<dbReference type="WBParaSite" id="BXY_0690700.1">
    <property type="protein sequence ID" value="BXY_0690700.1"/>
    <property type="gene ID" value="BXY_0690700"/>
</dbReference>
<feature type="transmembrane region" description="Helical" evidence="1">
    <location>
        <begin position="36"/>
        <end position="57"/>
    </location>
</feature>
<accession>A0A1I7S1M9</accession>
<dbReference type="AlphaFoldDB" id="A0A1I7S1M9"/>
<name>A0A1I7S1M9_BURXY</name>
<protein>
    <submittedName>
        <fullName evidence="2">(pine wood nematode) hypothetical protein</fullName>
    </submittedName>
</protein>
<reference evidence="3" key="2">
    <citation type="submission" date="2020-08" db="EMBL/GenBank/DDBJ databases">
        <authorList>
            <person name="Kikuchi T."/>
        </authorList>
    </citation>
    <scope>NUCLEOTIDE SEQUENCE</scope>
    <source>
        <strain evidence="2">Ka4C1</strain>
    </source>
</reference>
<keyword evidence="1" id="KW-0812">Transmembrane</keyword>
<dbReference type="SMR" id="A0A1I7S1M9"/>
<evidence type="ECO:0000313" key="2">
    <source>
        <dbReference type="EMBL" id="CAD5208374.1"/>
    </source>
</evidence>